<keyword evidence="1" id="KW-0812">Transmembrane</keyword>
<name>A0A1F6ERA6_9BACT</name>
<keyword evidence="1" id="KW-1133">Transmembrane helix</keyword>
<keyword evidence="1" id="KW-0472">Membrane</keyword>
<reference evidence="2 3" key="1">
    <citation type="journal article" date="2016" name="Nat. Commun.">
        <title>Thousands of microbial genomes shed light on interconnected biogeochemical processes in an aquifer system.</title>
        <authorList>
            <person name="Anantharaman K."/>
            <person name="Brown C.T."/>
            <person name="Hug L.A."/>
            <person name="Sharon I."/>
            <person name="Castelle C.J."/>
            <person name="Probst A.J."/>
            <person name="Thomas B.C."/>
            <person name="Singh A."/>
            <person name="Wilkins M.J."/>
            <person name="Karaoz U."/>
            <person name="Brodie E.L."/>
            <person name="Williams K.H."/>
            <person name="Hubbard S.S."/>
            <person name="Banfield J.F."/>
        </authorList>
    </citation>
    <scope>NUCLEOTIDE SEQUENCE [LARGE SCALE GENOMIC DNA]</scope>
</reference>
<proteinExistence type="predicted"/>
<feature type="transmembrane region" description="Helical" evidence="1">
    <location>
        <begin position="91"/>
        <end position="112"/>
    </location>
</feature>
<feature type="transmembrane region" description="Helical" evidence="1">
    <location>
        <begin position="56"/>
        <end position="79"/>
    </location>
</feature>
<sequence>MANIYKKFRDYIHSLYTAGMYQAVFNLTDDNLSPALSQIVNPNQDLATFINNAFKIAISVGAILAVMRIAWAGYLYIASDLWPSKQKGREILQDVALGLLLLIAVYIILYQINPDILNLDAIRSLRQAQ</sequence>
<comment type="caution">
    <text evidence="2">The sequence shown here is derived from an EMBL/GenBank/DDBJ whole genome shotgun (WGS) entry which is preliminary data.</text>
</comment>
<dbReference type="AlphaFoldDB" id="A0A1F6ERA6"/>
<evidence type="ECO:0000256" key="1">
    <source>
        <dbReference type="SAM" id="Phobius"/>
    </source>
</evidence>
<dbReference type="STRING" id="1798507.A3A34_01615"/>
<dbReference type="EMBL" id="MFLU01000002">
    <property type="protein sequence ID" value="OGG76168.1"/>
    <property type="molecule type" value="Genomic_DNA"/>
</dbReference>
<accession>A0A1F6ERA6</accession>
<dbReference type="Proteomes" id="UP000178587">
    <property type="component" value="Unassembled WGS sequence"/>
</dbReference>
<gene>
    <name evidence="2" type="ORF">A3A34_01615</name>
</gene>
<protein>
    <submittedName>
        <fullName evidence="2">Uncharacterized protein</fullName>
    </submittedName>
</protein>
<evidence type="ECO:0000313" key="2">
    <source>
        <dbReference type="EMBL" id="OGG76168.1"/>
    </source>
</evidence>
<evidence type="ECO:0000313" key="3">
    <source>
        <dbReference type="Proteomes" id="UP000178587"/>
    </source>
</evidence>
<organism evidence="2 3">
    <name type="scientific">Candidatus Kaiserbacteria bacterium RIFCSPLOWO2_01_FULL_50_24</name>
    <dbReference type="NCBI Taxonomy" id="1798507"/>
    <lineage>
        <taxon>Bacteria</taxon>
        <taxon>Candidatus Kaiseribacteriota</taxon>
    </lineage>
</organism>